<dbReference type="AlphaFoldDB" id="A0AA50CJH4"/>
<protein>
    <recommendedName>
        <fullName evidence="2">peptidoglycan lytic exotransglycosylase</fullName>
        <ecNumber evidence="2">4.2.2.n1</ecNumber>
    </recommendedName>
    <alternativeName>
        <fullName evidence="5">Murein hydrolase A</fullName>
    </alternativeName>
</protein>
<dbReference type="PANTHER" id="PTHR30124">
    <property type="entry name" value="MEMBRANE-BOUND LYTIC MUREIN TRANSGLYCOSYLASE A"/>
    <property type="match status" value="1"/>
</dbReference>
<keyword evidence="4" id="KW-0961">Cell wall biogenesis/degradation</keyword>
<accession>A0AA50CJH4</accession>
<dbReference type="CDD" id="cd14485">
    <property type="entry name" value="mltA_like_LT_A"/>
    <property type="match status" value="1"/>
</dbReference>
<evidence type="ECO:0000313" key="7">
    <source>
        <dbReference type="EMBL" id="WLR97072.1"/>
    </source>
</evidence>
<dbReference type="CDD" id="cd14668">
    <property type="entry name" value="mlta_B"/>
    <property type="match status" value="1"/>
</dbReference>
<dbReference type="SMART" id="SM00925">
    <property type="entry name" value="MltA"/>
    <property type="match status" value="1"/>
</dbReference>
<organism evidence="7 8">
    <name type="scientific">Shinella sumterensis</name>
    <dbReference type="NCBI Taxonomy" id="1967501"/>
    <lineage>
        <taxon>Bacteria</taxon>
        <taxon>Pseudomonadati</taxon>
        <taxon>Pseudomonadota</taxon>
        <taxon>Alphaproteobacteria</taxon>
        <taxon>Hyphomicrobiales</taxon>
        <taxon>Rhizobiaceae</taxon>
        <taxon>Shinella</taxon>
    </lineage>
</organism>
<dbReference type="GO" id="GO:0009253">
    <property type="term" value="P:peptidoglycan catabolic process"/>
    <property type="evidence" value="ECO:0007669"/>
    <property type="project" value="TreeGrafter"/>
</dbReference>
<evidence type="ECO:0000259" key="6">
    <source>
        <dbReference type="SMART" id="SM00925"/>
    </source>
</evidence>
<dbReference type="GO" id="GO:0071555">
    <property type="term" value="P:cell wall organization"/>
    <property type="evidence" value="ECO:0007669"/>
    <property type="project" value="UniProtKB-KW"/>
</dbReference>
<keyword evidence="3" id="KW-0456">Lyase</keyword>
<dbReference type="Pfam" id="PF03562">
    <property type="entry name" value="MltA"/>
    <property type="match status" value="1"/>
</dbReference>
<keyword evidence="8" id="KW-1185">Reference proteome</keyword>
<dbReference type="GO" id="GO:0019867">
    <property type="term" value="C:outer membrane"/>
    <property type="evidence" value="ECO:0007669"/>
    <property type="project" value="InterPro"/>
</dbReference>
<dbReference type="Gene3D" id="2.40.240.50">
    <property type="entry name" value="Barwin-like endoglucanases"/>
    <property type="match status" value="1"/>
</dbReference>
<dbReference type="RefSeq" id="WP_306037156.1">
    <property type="nucleotide sequence ID" value="NZ_CP132302.1"/>
</dbReference>
<dbReference type="EMBL" id="CP132302">
    <property type="protein sequence ID" value="WLR97072.1"/>
    <property type="molecule type" value="Genomic_DNA"/>
</dbReference>
<evidence type="ECO:0000256" key="4">
    <source>
        <dbReference type="ARBA" id="ARBA00023316"/>
    </source>
</evidence>
<dbReference type="GO" id="GO:0004553">
    <property type="term" value="F:hydrolase activity, hydrolyzing O-glycosyl compounds"/>
    <property type="evidence" value="ECO:0007669"/>
    <property type="project" value="InterPro"/>
</dbReference>
<gene>
    <name evidence="7" type="ORF">Q9313_15450</name>
</gene>
<feature type="domain" description="Lytic transglycosylase MltA" evidence="6">
    <location>
        <begin position="101"/>
        <end position="258"/>
    </location>
</feature>
<dbReference type="SUPFAM" id="SSF50685">
    <property type="entry name" value="Barwin-like endoglucanases"/>
    <property type="match status" value="1"/>
</dbReference>
<dbReference type="InterPro" id="IPR026044">
    <property type="entry name" value="MltA"/>
</dbReference>
<dbReference type="EC" id="4.2.2.n1" evidence="2"/>
<name>A0AA50CJH4_9HYPH</name>
<dbReference type="PANTHER" id="PTHR30124:SF0">
    <property type="entry name" value="MEMBRANE-BOUND LYTIC MUREIN TRANSGLYCOSYLASE A"/>
    <property type="match status" value="1"/>
</dbReference>
<evidence type="ECO:0000256" key="5">
    <source>
        <dbReference type="ARBA" id="ARBA00030918"/>
    </source>
</evidence>
<dbReference type="Gene3D" id="2.40.40.10">
    <property type="entry name" value="RlpA-like domain"/>
    <property type="match status" value="1"/>
</dbReference>
<dbReference type="InterPro" id="IPR010611">
    <property type="entry name" value="3D_dom"/>
</dbReference>
<dbReference type="InterPro" id="IPR036908">
    <property type="entry name" value="RlpA-like_sf"/>
</dbReference>
<dbReference type="Proteomes" id="UP001234585">
    <property type="component" value="Chromosome"/>
</dbReference>
<dbReference type="InterPro" id="IPR005300">
    <property type="entry name" value="MltA_B"/>
</dbReference>
<comment type="catalytic activity">
    <reaction evidence="1">
        <text>Exolytic cleavage of the (1-&gt;4)-beta-glycosidic linkage between N-acetylmuramic acid (MurNAc) and N-acetylglucosamine (GlcNAc) residues in peptidoglycan, from either the reducing or the non-reducing ends of the peptidoglycan chains, with concomitant formation of a 1,6-anhydrobond in the MurNAc residue.</text>
        <dbReference type="EC" id="4.2.2.n1"/>
    </reaction>
</comment>
<evidence type="ECO:0000256" key="2">
    <source>
        <dbReference type="ARBA" id="ARBA00012587"/>
    </source>
</evidence>
<dbReference type="Pfam" id="PF06725">
    <property type="entry name" value="3D"/>
    <property type="match status" value="1"/>
</dbReference>
<evidence type="ECO:0000256" key="3">
    <source>
        <dbReference type="ARBA" id="ARBA00023239"/>
    </source>
</evidence>
<dbReference type="PIRSF" id="PIRSF019422">
    <property type="entry name" value="MltA"/>
    <property type="match status" value="1"/>
</dbReference>
<sequence>MDYRLVPARFSAIPGWDEDDPTPLMAAMRRCRDHIRDVKPYKTGSLGITAGELLSLLDAVVAEDPQGADAVRAFFEAHTIPFLIEKADGAPGFVTAFYEPEVAVRAEPDAEYRYPFYRRPDDLVDIDDDNRPAGFPAGYAFGRKTGGGIVEHPDRGEVERGFLSGRGLEIAYARSKVDVFFAHVQGAARLIYPDGTLKRITYAGKSGHPFSPIGKLLIDRGEIDAATVSMASIRDWLARHEDQVDAVLWHNRSFIFFKEAAVDDIDLGPIAAAKVPLVAGRSLAVDRMIHTFGLPFFISSDSLTHIDGGKPFRRLMLALDTGTAIVGPARGDIFTGSGDAAGALAGHVRNHATFHILLPRAAAERYLHAEG</sequence>
<reference evidence="7 8" key="1">
    <citation type="submission" date="2023-08" db="EMBL/GenBank/DDBJ databases">
        <title>Pathogen: clinical or host-associated sample.</title>
        <authorList>
            <person name="Hergert J."/>
            <person name="Casey R."/>
            <person name="Wagner J."/>
            <person name="Young E.L."/>
            <person name="Oakeson K.F."/>
        </authorList>
    </citation>
    <scope>NUCLEOTIDE SEQUENCE [LARGE SCALE GENOMIC DNA]</scope>
    <source>
        <strain evidence="7 8">1760953</strain>
    </source>
</reference>
<dbReference type="GO" id="GO:0008933">
    <property type="term" value="F:peptidoglycan lytic transglycosylase activity"/>
    <property type="evidence" value="ECO:0007669"/>
    <property type="project" value="TreeGrafter"/>
</dbReference>
<proteinExistence type="predicted"/>
<evidence type="ECO:0000313" key="8">
    <source>
        <dbReference type="Proteomes" id="UP001234585"/>
    </source>
</evidence>
<evidence type="ECO:0000256" key="1">
    <source>
        <dbReference type="ARBA" id="ARBA00001420"/>
    </source>
</evidence>
<dbReference type="GO" id="GO:0009254">
    <property type="term" value="P:peptidoglycan turnover"/>
    <property type="evidence" value="ECO:0007669"/>
    <property type="project" value="InterPro"/>
</dbReference>